<keyword evidence="8 21" id="KW-0732">Signal</keyword>
<dbReference type="InterPro" id="IPR033124">
    <property type="entry name" value="Ser_caboxypep_his_AS"/>
</dbReference>
<dbReference type="PRINTS" id="PR00724">
    <property type="entry name" value="CRBOXYPTASEC"/>
</dbReference>
<feature type="transmembrane region" description="Helical" evidence="20">
    <location>
        <begin position="527"/>
        <end position="551"/>
    </location>
</feature>
<keyword evidence="4" id="KW-0121">Carboxypeptidase</keyword>
<dbReference type="PANTHER" id="PTHR11802">
    <property type="entry name" value="SERINE PROTEASE FAMILY S10 SERINE CARBOXYPEPTIDASE"/>
    <property type="match status" value="1"/>
</dbReference>
<keyword evidence="10 20" id="KW-1133">Transmembrane helix</keyword>
<evidence type="ECO:0000256" key="1">
    <source>
        <dbReference type="ARBA" id="ARBA00001003"/>
    </source>
</evidence>
<feature type="region of interest" description="Disordered" evidence="19">
    <location>
        <begin position="576"/>
        <end position="651"/>
    </location>
</feature>
<name>A0A4Q2E1C9_9AGAR</name>
<comment type="subcellular location">
    <subcellularLocation>
        <location evidence="2">Golgi apparatus</location>
        <location evidence="2">trans-Golgi network membrane</location>
        <topology evidence="2">Single-pass type I membrane protein</topology>
    </subcellularLocation>
</comment>
<dbReference type="Proteomes" id="UP000290288">
    <property type="component" value="Unassembled WGS sequence"/>
</dbReference>
<evidence type="ECO:0000256" key="5">
    <source>
        <dbReference type="ARBA" id="ARBA00022670"/>
    </source>
</evidence>
<dbReference type="GO" id="GO:0006508">
    <property type="term" value="P:proteolysis"/>
    <property type="evidence" value="ECO:0007669"/>
    <property type="project" value="UniProtKB-KW"/>
</dbReference>
<evidence type="ECO:0000256" key="11">
    <source>
        <dbReference type="ARBA" id="ARBA00023034"/>
    </source>
</evidence>
<evidence type="ECO:0000256" key="3">
    <source>
        <dbReference type="ARBA" id="ARBA00009431"/>
    </source>
</evidence>
<dbReference type="GO" id="GO:0005802">
    <property type="term" value="C:trans-Golgi network"/>
    <property type="evidence" value="ECO:0007669"/>
    <property type="project" value="TreeGrafter"/>
</dbReference>
<comment type="function">
    <text evidence="14">Protease with a carboxypeptidase B-like function involved in the C-terminal processing of the lysine and arginine residues from protein precursors. Promotes cell fusion and is involved in the programmed cell death.</text>
</comment>
<evidence type="ECO:0000256" key="12">
    <source>
        <dbReference type="ARBA" id="ARBA00023136"/>
    </source>
</evidence>
<accession>A0A4Q2E1C9</accession>
<evidence type="ECO:0000313" key="22">
    <source>
        <dbReference type="EMBL" id="RXW25175.1"/>
    </source>
</evidence>
<evidence type="ECO:0000256" key="21">
    <source>
        <dbReference type="SAM" id="SignalP"/>
    </source>
</evidence>
<dbReference type="InterPro" id="IPR001563">
    <property type="entry name" value="Peptidase_S10"/>
</dbReference>
<evidence type="ECO:0000256" key="2">
    <source>
        <dbReference type="ARBA" id="ARBA00004393"/>
    </source>
</evidence>
<comment type="caution">
    <text evidence="22">The sequence shown here is derived from an EMBL/GenBank/DDBJ whole genome shotgun (WGS) entry which is preliminary data.</text>
</comment>
<evidence type="ECO:0000256" key="17">
    <source>
        <dbReference type="ARBA" id="ARBA00040628"/>
    </source>
</evidence>
<feature type="chain" id="PRO_5020495459" description="Pheromone-processing carboxypeptidase KEX1" evidence="21">
    <location>
        <begin position="29"/>
        <end position="651"/>
    </location>
</feature>
<comment type="similarity">
    <text evidence="3">Belongs to the peptidase S10 family.</text>
</comment>
<evidence type="ECO:0000256" key="9">
    <source>
        <dbReference type="ARBA" id="ARBA00022801"/>
    </source>
</evidence>
<dbReference type="FunFam" id="3.40.50.1820:FF:000121">
    <property type="entry name" value="Carboxypeptidase D"/>
    <property type="match status" value="1"/>
</dbReference>
<dbReference type="STRING" id="2316362.A0A4Q2E1C9"/>
<keyword evidence="23" id="KW-1185">Reference proteome</keyword>
<proteinExistence type="inferred from homology"/>
<dbReference type="EC" id="3.4.16.6" evidence="15"/>
<keyword evidence="12 20" id="KW-0472">Membrane</keyword>
<evidence type="ECO:0000256" key="16">
    <source>
        <dbReference type="ARBA" id="ARBA00040403"/>
    </source>
</evidence>
<organism evidence="22 23">
    <name type="scientific">Candolleomyces aberdarensis</name>
    <dbReference type="NCBI Taxonomy" id="2316362"/>
    <lineage>
        <taxon>Eukaryota</taxon>
        <taxon>Fungi</taxon>
        <taxon>Dikarya</taxon>
        <taxon>Basidiomycota</taxon>
        <taxon>Agaricomycotina</taxon>
        <taxon>Agaricomycetes</taxon>
        <taxon>Agaricomycetidae</taxon>
        <taxon>Agaricales</taxon>
        <taxon>Agaricineae</taxon>
        <taxon>Psathyrellaceae</taxon>
        <taxon>Candolleomyces</taxon>
    </lineage>
</organism>
<sequence length="651" mass="72063">MALLSQRWMFQLSLFATLLLQLLSPVSAAPASTSLPPASSFFVHSIPGINQHPEHPLQIYSGHLPAEPNVTRTASNDVTAHIFFMMVKNRRAADKDRIVFWFNGGPGCSSFDGAMMEVGPWRWDGQEAGKETFSVKEGGWEEYATMVFVDQPPGTGFSFASTDDYAHTIGEVQGHLMEFMKNFYQVFPEYQYYDTYLAGESFAGQWIPYFADVMLSSHLNIPLRGIAIGNGWMDSKRQYLSYFDYSVKMGLLEENSDDWKKVKDLHGKCEELLDKVNGEPMKIPVCQKTLLAVINKKTADKNGQKMCLNMYDVRYEDTYPACGMNWPPEMHSITDFLGRSNVVNALHATSHPGAWVECRRDVHRAFKENTEQSAITVLPRVLSKIPVLIFAGDQDLICNYVGLENMIKHLKWNGETGLGTVQTQGWNVNGSSVGTWVTSRNLTYVKIFNASHMAPFDLPHVAHDMMLRFMNVNFSSVYGEGTARIPSSLGSSPSGVKPLFLPSAAVPTPSNVAQGKTPEQEKAMWEAYYNAGSAALVLVLIFAAVGAWVWWIRRRRAQGKGGLQLPTSLRGVEEESIPLNPAGVERSGLSSARDMTETGNGHSGRPRMGSLKGKEREAASSSEAIFDVGDSDEEDEGYVADAARAGGSRRL</sequence>
<evidence type="ECO:0000256" key="13">
    <source>
        <dbReference type="ARBA" id="ARBA00023180"/>
    </source>
</evidence>
<feature type="compositionally biased region" description="Acidic residues" evidence="19">
    <location>
        <begin position="629"/>
        <end position="638"/>
    </location>
</feature>
<reference evidence="22 23" key="1">
    <citation type="submission" date="2019-01" db="EMBL/GenBank/DDBJ databases">
        <title>Draft genome sequence of Psathyrella aberdarensis IHI B618.</title>
        <authorList>
            <person name="Buettner E."/>
            <person name="Kellner H."/>
        </authorList>
    </citation>
    <scope>NUCLEOTIDE SEQUENCE [LARGE SCALE GENOMIC DNA]</scope>
    <source>
        <strain evidence="22 23">IHI B618</strain>
    </source>
</reference>
<keyword evidence="9" id="KW-0378">Hydrolase</keyword>
<evidence type="ECO:0000256" key="10">
    <source>
        <dbReference type="ARBA" id="ARBA00022989"/>
    </source>
</evidence>
<keyword evidence="6 20" id="KW-0812">Transmembrane</keyword>
<dbReference type="Gene3D" id="3.40.50.1820">
    <property type="entry name" value="alpha/beta hydrolase"/>
    <property type="match status" value="1"/>
</dbReference>
<evidence type="ECO:0000313" key="23">
    <source>
        <dbReference type="Proteomes" id="UP000290288"/>
    </source>
</evidence>
<gene>
    <name evidence="22" type="ORF">EST38_g695</name>
</gene>
<feature type="signal peptide" evidence="21">
    <location>
        <begin position="1"/>
        <end position="28"/>
    </location>
</feature>
<evidence type="ECO:0000256" key="4">
    <source>
        <dbReference type="ARBA" id="ARBA00022645"/>
    </source>
</evidence>
<comment type="catalytic activity">
    <reaction evidence="1">
        <text>Preferential release of a C-terminal arginine or lysine residue.</text>
        <dbReference type="EC" id="3.4.16.6"/>
    </reaction>
</comment>
<dbReference type="AlphaFoldDB" id="A0A4Q2E1C9"/>
<dbReference type="PROSITE" id="PS00560">
    <property type="entry name" value="CARBOXYPEPT_SER_HIS"/>
    <property type="match status" value="1"/>
</dbReference>
<evidence type="ECO:0000256" key="8">
    <source>
        <dbReference type="ARBA" id="ARBA00022729"/>
    </source>
</evidence>
<dbReference type="SUPFAM" id="SSF53474">
    <property type="entry name" value="alpha/beta-Hydrolases"/>
    <property type="match status" value="1"/>
</dbReference>
<keyword evidence="7" id="KW-0053">Apoptosis</keyword>
<evidence type="ECO:0000256" key="6">
    <source>
        <dbReference type="ARBA" id="ARBA00022692"/>
    </source>
</evidence>
<dbReference type="InterPro" id="IPR029058">
    <property type="entry name" value="AB_hydrolase_fold"/>
</dbReference>
<dbReference type="GO" id="GO:0006915">
    <property type="term" value="P:apoptotic process"/>
    <property type="evidence" value="ECO:0007669"/>
    <property type="project" value="UniProtKB-KW"/>
</dbReference>
<keyword evidence="5" id="KW-0645">Protease</keyword>
<evidence type="ECO:0000256" key="15">
    <source>
        <dbReference type="ARBA" id="ARBA00038895"/>
    </source>
</evidence>
<dbReference type="GO" id="GO:0004185">
    <property type="term" value="F:serine-type carboxypeptidase activity"/>
    <property type="evidence" value="ECO:0007669"/>
    <property type="project" value="UniProtKB-EC"/>
</dbReference>
<evidence type="ECO:0000256" key="14">
    <source>
        <dbReference type="ARBA" id="ARBA00037042"/>
    </source>
</evidence>
<evidence type="ECO:0000256" key="19">
    <source>
        <dbReference type="SAM" id="MobiDB-lite"/>
    </source>
</evidence>
<dbReference type="Pfam" id="PF00450">
    <property type="entry name" value="Peptidase_S10"/>
    <property type="match status" value="1"/>
</dbReference>
<evidence type="ECO:0000256" key="7">
    <source>
        <dbReference type="ARBA" id="ARBA00022703"/>
    </source>
</evidence>
<evidence type="ECO:0000256" key="20">
    <source>
        <dbReference type="SAM" id="Phobius"/>
    </source>
</evidence>
<evidence type="ECO:0000256" key="18">
    <source>
        <dbReference type="ARBA" id="ARBA00042717"/>
    </source>
</evidence>
<keyword evidence="13" id="KW-0325">Glycoprotein</keyword>
<keyword evidence="11" id="KW-0333">Golgi apparatus</keyword>
<dbReference type="EMBL" id="SDEE01000008">
    <property type="protein sequence ID" value="RXW25175.1"/>
    <property type="molecule type" value="Genomic_DNA"/>
</dbReference>
<dbReference type="PANTHER" id="PTHR11802:SF190">
    <property type="entry name" value="PHEROMONE-PROCESSING CARBOXYPEPTIDASE KEX1"/>
    <property type="match status" value="1"/>
</dbReference>
<protein>
    <recommendedName>
        <fullName evidence="17">Pheromone-processing carboxypeptidase KEX1</fullName>
        <ecNumber evidence="15">3.4.16.6</ecNumber>
    </recommendedName>
    <alternativeName>
        <fullName evidence="18">Carboxypeptidase D</fullName>
    </alternativeName>
    <alternativeName>
        <fullName evidence="16">Pheromone-processing carboxypeptidase kex1</fullName>
    </alternativeName>
</protein>
<dbReference type="OrthoDB" id="443318at2759"/>